<dbReference type="AlphaFoldDB" id="A0A9W8P0F8"/>
<evidence type="ECO:0000313" key="2">
    <source>
        <dbReference type="Proteomes" id="UP001142393"/>
    </source>
</evidence>
<organism evidence="1 2">
    <name type="scientific">Lentinula detonsa</name>
    <dbReference type="NCBI Taxonomy" id="2804962"/>
    <lineage>
        <taxon>Eukaryota</taxon>
        <taxon>Fungi</taxon>
        <taxon>Dikarya</taxon>
        <taxon>Basidiomycota</taxon>
        <taxon>Agaricomycotina</taxon>
        <taxon>Agaricomycetes</taxon>
        <taxon>Agaricomycetidae</taxon>
        <taxon>Agaricales</taxon>
        <taxon>Marasmiineae</taxon>
        <taxon>Omphalotaceae</taxon>
        <taxon>Lentinula</taxon>
    </lineage>
</organism>
<proteinExistence type="predicted"/>
<protein>
    <submittedName>
        <fullName evidence="1">Uncharacterized protein</fullName>
    </submittedName>
</protein>
<accession>A0A9W8P0F8</accession>
<reference evidence="1 2" key="1">
    <citation type="journal article" date="2023" name="Proc. Natl. Acad. Sci. U.S.A.">
        <title>A global phylogenomic analysis of the shiitake genus Lentinula.</title>
        <authorList>
            <person name="Sierra-Patev S."/>
            <person name="Min B."/>
            <person name="Naranjo-Ortiz M."/>
            <person name="Looney B."/>
            <person name="Konkel Z."/>
            <person name="Slot J.C."/>
            <person name="Sakamoto Y."/>
            <person name="Steenwyk J.L."/>
            <person name="Rokas A."/>
            <person name="Carro J."/>
            <person name="Camarero S."/>
            <person name="Ferreira P."/>
            <person name="Molpeceres G."/>
            <person name="Ruiz-Duenas F.J."/>
            <person name="Serrano A."/>
            <person name="Henrissat B."/>
            <person name="Drula E."/>
            <person name="Hughes K.W."/>
            <person name="Mata J.L."/>
            <person name="Ishikawa N.K."/>
            <person name="Vargas-Isla R."/>
            <person name="Ushijima S."/>
            <person name="Smith C.A."/>
            <person name="Donoghue J."/>
            <person name="Ahrendt S."/>
            <person name="Andreopoulos W."/>
            <person name="He G."/>
            <person name="LaButti K."/>
            <person name="Lipzen A."/>
            <person name="Ng V."/>
            <person name="Riley R."/>
            <person name="Sandor L."/>
            <person name="Barry K."/>
            <person name="Martinez A.T."/>
            <person name="Xiao Y."/>
            <person name="Gibbons J.G."/>
            <person name="Terashima K."/>
            <person name="Grigoriev I.V."/>
            <person name="Hibbett D."/>
        </authorList>
    </citation>
    <scope>NUCLEOTIDE SEQUENCE [LARGE SCALE GENOMIC DNA]</scope>
    <source>
        <strain evidence="1 2">TFB7810</strain>
    </source>
</reference>
<sequence>MGMHHIATCIPDRYSTVKGIRARIYRADSSSPNSITAHFRVNTRQPSKDRFVFAADLLGNPRRQTYIHDITLSIRYRRTLYKFLVFFKKHKMLPQNQSIQNLGGSPINGDVLLIACGKRVSVRNLRSGLEDRVADKAIERLSDALSPIRSQRYFPPAISFDL</sequence>
<comment type="caution">
    <text evidence="1">The sequence shown here is derived from an EMBL/GenBank/DDBJ whole genome shotgun (WGS) entry which is preliminary data.</text>
</comment>
<dbReference type="EMBL" id="JANVFU010000007">
    <property type="protein sequence ID" value="KAJ3744500.1"/>
    <property type="molecule type" value="Genomic_DNA"/>
</dbReference>
<evidence type="ECO:0000313" key="1">
    <source>
        <dbReference type="EMBL" id="KAJ3744500.1"/>
    </source>
</evidence>
<name>A0A9W8P0F8_9AGAR</name>
<keyword evidence="2" id="KW-1185">Reference proteome</keyword>
<gene>
    <name evidence="1" type="ORF">DFH05DRAFT_1525548</name>
</gene>
<dbReference type="Proteomes" id="UP001142393">
    <property type="component" value="Unassembled WGS sequence"/>
</dbReference>